<feature type="non-terminal residue" evidence="2">
    <location>
        <position position="57"/>
    </location>
</feature>
<dbReference type="InterPro" id="IPR017968">
    <property type="entry name" value="Acylphosphatase_CS"/>
</dbReference>
<proteinExistence type="predicted"/>
<evidence type="ECO:0000259" key="1">
    <source>
        <dbReference type="PROSITE" id="PS51160"/>
    </source>
</evidence>
<dbReference type="InterPro" id="IPR036046">
    <property type="entry name" value="Acylphosphatase-like_dom_sf"/>
</dbReference>
<sequence>MAKIKTLALAHISVFGVVQGVGFRPFVYGLATKHNLKGWVCNTSEDVKIEIEGEAEA</sequence>
<dbReference type="EMBL" id="BARV01032509">
    <property type="protein sequence ID" value="GAI34857.1"/>
    <property type="molecule type" value="Genomic_DNA"/>
</dbReference>
<dbReference type="InterPro" id="IPR051060">
    <property type="entry name" value="Carbamoyltrans_HypF-like"/>
</dbReference>
<gene>
    <name evidence="2" type="ORF">S06H3_51251</name>
</gene>
<protein>
    <recommendedName>
        <fullName evidence="1">Acylphosphatase-like domain-containing protein</fullName>
    </recommendedName>
</protein>
<dbReference type="Pfam" id="PF00708">
    <property type="entry name" value="Acylphosphatase"/>
    <property type="match status" value="1"/>
</dbReference>
<dbReference type="GO" id="GO:0051604">
    <property type="term" value="P:protein maturation"/>
    <property type="evidence" value="ECO:0007669"/>
    <property type="project" value="TreeGrafter"/>
</dbReference>
<dbReference type="SUPFAM" id="SSF54975">
    <property type="entry name" value="Acylphosphatase/BLUF domain-like"/>
    <property type="match status" value="1"/>
</dbReference>
<comment type="caution">
    <text evidence="2">The sequence shown here is derived from an EMBL/GenBank/DDBJ whole genome shotgun (WGS) entry which is preliminary data.</text>
</comment>
<dbReference type="Gene3D" id="3.30.70.100">
    <property type="match status" value="1"/>
</dbReference>
<dbReference type="PROSITE" id="PS51160">
    <property type="entry name" value="ACYLPHOSPHATASE_3"/>
    <property type="match status" value="1"/>
</dbReference>
<dbReference type="AlphaFoldDB" id="X1MT52"/>
<reference evidence="2" key="1">
    <citation type="journal article" date="2014" name="Front. Microbiol.">
        <title>High frequency of phylogenetically diverse reductive dehalogenase-homologous genes in deep subseafloor sedimentary metagenomes.</title>
        <authorList>
            <person name="Kawai M."/>
            <person name="Futagami T."/>
            <person name="Toyoda A."/>
            <person name="Takaki Y."/>
            <person name="Nishi S."/>
            <person name="Hori S."/>
            <person name="Arai W."/>
            <person name="Tsubouchi T."/>
            <person name="Morono Y."/>
            <person name="Uchiyama I."/>
            <person name="Ito T."/>
            <person name="Fujiyama A."/>
            <person name="Inagaki F."/>
            <person name="Takami H."/>
        </authorList>
    </citation>
    <scope>NUCLEOTIDE SEQUENCE</scope>
    <source>
        <strain evidence="2">Expedition CK06-06</strain>
    </source>
</reference>
<dbReference type="GO" id="GO:0016743">
    <property type="term" value="F:carboxyl- or carbamoyltransferase activity"/>
    <property type="evidence" value="ECO:0007669"/>
    <property type="project" value="TreeGrafter"/>
</dbReference>
<dbReference type="PANTHER" id="PTHR42959">
    <property type="entry name" value="CARBAMOYLTRANSFERASE"/>
    <property type="match status" value="1"/>
</dbReference>
<dbReference type="PROSITE" id="PS00150">
    <property type="entry name" value="ACYLPHOSPHATASE_1"/>
    <property type="match status" value="1"/>
</dbReference>
<dbReference type="GO" id="GO:0008270">
    <property type="term" value="F:zinc ion binding"/>
    <property type="evidence" value="ECO:0007669"/>
    <property type="project" value="TreeGrafter"/>
</dbReference>
<feature type="domain" description="Acylphosphatase-like" evidence="1">
    <location>
        <begin position="9"/>
        <end position="57"/>
    </location>
</feature>
<accession>X1MT52</accession>
<dbReference type="PANTHER" id="PTHR42959:SF1">
    <property type="entry name" value="CARBAMOYLTRANSFERASE HYPF"/>
    <property type="match status" value="1"/>
</dbReference>
<organism evidence="2">
    <name type="scientific">marine sediment metagenome</name>
    <dbReference type="NCBI Taxonomy" id="412755"/>
    <lineage>
        <taxon>unclassified sequences</taxon>
        <taxon>metagenomes</taxon>
        <taxon>ecological metagenomes</taxon>
    </lineage>
</organism>
<evidence type="ECO:0000313" key="2">
    <source>
        <dbReference type="EMBL" id="GAI34857.1"/>
    </source>
</evidence>
<dbReference type="InterPro" id="IPR001792">
    <property type="entry name" value="Acylphosphatase-like_dom"/>
</dbReference>
<name>X1MT52_9ZZZZ</name>